<evidence type="ECO:0000313" key="4">
    <source>
        <dbReference type="Proteomes" id="UP000460435"/>
    </source>
</evidence>
<keyword evidence="4" id="KW-1185">Reference proteome</keyword>
<dbReference type="EMBL" id="WLZY01000002">
    <property type="protein sequence ID" value="NDL57243.1"/>
    <property type="molecule type" value="Genomic_DNA"/>
</dbReference>
<reference evidence="3 4" key="1">
    <citation type="submission" date="2019-11" db="EMBL/GenBank/DDBJ databases">
        <authorList>
            <person name="Li X.-J."/>
            <person name="Feng X.-M."/>
        </authorList>
    </citation>
    <scope>NUCLEOTIDE SEQUENCE [LARGE SCALE GENOMIC DNA]</scope>
    <source>
        <strain evidence="3 4">XMNu-373</strain>
    </source>
</reference>
<keyword evidence="2" id="KW-0472">Membrane</keyword>
<organism evidence="3 4">
    <name type="scientific">Phytoactinopolyspora mesophila</name>
    <dbReference type="NCBI Taxonomy" id="2650750"/>
    <lineage>
        <taxon>Bacteria</taxon>
        <taxon>Bacillati</taxon>
        <taxon>Actinomycetota</taxon>
        <taxon>Actinomycetes</taxon>
        <taxon>Jiangellales</taxon>
        <taxon>Jiangellaceae</taxon>
        <taxon>Phytoactinopolyspora</taxon>
    </lineage>
</organism>
<feature type="region of interest" description="Disordered" evidence="1">
    <location>
        <begin position="204"/>
        <end position="237"/>
    </location>
</feature>
<keyword evidence="2" id="KW-1133">Transmembrane helix</keyword>
<dbReference type="RefSeq" id="WP_162449902.1">
    <property type="nucleotide sequence ID" value="NZ_WLZY01000002.1"/>
</dbReference>
<sequence length="237" mass="25766">MARKKDQEPTEKKPGRIAQIKQTYKMARRSDRWVGWITLGYMLGVLGLVVLIGLLLGPLWMWLIMGLPSALLAGAIVFGRRAERAAYAQIEGQPGAAAAALGTLRRGWDTTPGIGANRYQDVVHRAVGKPGIVLIGEGEVPSRVSNLLAQEKKRHARVAPETPVYDIVVGRGDGLVPLPKLPKHLRKLPKNLRGAEITELRHRLRALGTQPVGMPKGPLPKGIKMPSGGPPPPTNRR</sequence>
<accession>A0A7K3M1S4</accession>
<comment type="caution">
    <text evidence="3">The sequence shown here is derived from an EMBL/GenBank/DDBJ whole genome shotgun (WGS) entry which is preliminary data.</text>
</comment>
<dbReference type="Pfam" id="PF13829">
    <property type="entry name" value="DUF4191"/>
    <property type="match status" value="1"/>
</dbReference>
<name>A0A7K3M1S4_9ACTN</name>
<feature type="transmembrane region" description="Helical" evidence="2">
    <location>
        <begin position="33"/>
        <end position="54"/>
    </location>
</feature>
<dbReference type="Proteomes" id="UP000460435">
    <property type="component" value="Unassembled WGS sequence"/>
</dbReference>
<feature type="compositionally biased region" description="Pro residues" evidence="1">
    <location>
        <begin position="228"/>
        <end position="237"/>
    </location>
</feature>
<proteinExistence type="predicted"/>
<evidence type="ECO:0000256" key="1">
    <source>
        <dbReference type="SAM" id="MobiDB-lite"/>
    </source>
</evidence>
<evidence type="ECO:0000256" key="2">
    <source>
        <dbReference type="SAM" id="Phobius"/>
    </source>
</evidence>
<feature type="transmembrane region" description="Helical" evidence="2">
    <location>
        <begin position="60"/>
        <end position="79"/>
    </location>
</feature>
<dbReference type="AlphaFoldDB" id="A0A7K3M1S4"/>
<gene>
    <name evidence="3" type="ORF">F7O44_09195</name>
</gene>
<dbReference type="InterPro" id="IPR025445">
    <property type="entry name" value="DUF4191"/>
</dbReference>
<evidence type="ECO:0000313" key="3">
    <source>
        <dbReference type="EMBL" id="NDL57243.1"/>
    </source>
</evidence>
<keyword evidence="2" id="KW-0812">Transmembrane</keyword>
<protein>
    <submittedName>
        <fullName evidence="3">DUF4191 family protein</fullName>
    </submittedName>
</protein>